<dbReference type="SUPFAM" id="SSF54373">
    <property type="entry name" value="FAD-linked reductases, C-terminal domain"/>
    <property type="match status" value="1"/>
</dbReference>
<evidence type="ECO:0000313" key="8">
    <source>
        <dbReference type="Proteomes" id="UP000007110"/>
    </source>
</evidence>
<dbReference type="GO" id="GO:0050660">
    <property type="term" value="F:flavin adenine dinucleotide binding"/>
    <property type="evidence" value="ECO:0007669"/>
    <property type="project" value="InterPro"/>
</dbReference>
<dbReference type="GO" id="GO:0033514">
    <property type="term" value="P:L-lysine catabolic process to acetyl-CoA via L-pipecolate"/>
    <property type="evidence" value="ECO:0000318"/>
    <property type="project" value="GO_Central"/>
</dbReference>
<evidence type="ECO:0000313" key="7">
    <source>
        <dbReference type="EnsemblMetazoa" id="XP_011682180"/>
    </source>
</evidence>
<dbReference type="SUPFAM" id="SSF51905">
    <property type="entry name" value="FAD/NAD(P)-binding domain"/>
    <property type="match status" value="1"/>
</dbReference>
<proteinExistence type="inferred from homology"/>
<dbReference type="Proteomes" id="UP000007110">
    <property type="component" value="Unassembled WGS sequence"/>
</dbReference>
<dbReference type="PANTHER" id="PTHR10961">
    <property type="entry name" value="PEROXISOMAL SARCOSINE OXIDASE"/>
    <property type="match status" value="1"/>
</dbReference>
<dbReference type="AlphaFoldDB" id="A0A7M7HJP4"/>
<dbReference type="InterPro" id="IPR045170">
    <property type="entry name" value="MTOX"/>
</dbReference>
<dbReference type="InParanoid" id="A0A7M7HJP4"/>
<accession>A0A7M7HJP4</accession>
<reference evidence="8" key="1">
    <citation type="submission" date="2015-02" db="EMBL/GenBank/DDBJ databases">
        <title>Genome sequencing for Strongylocentrotus purpuratus.</title>
        <authorList>
            <person name="Murali S."/>
            <person name="Liu Y."/>
            <person name="Vee V."/>
            <person name="English A."/>
            <person name="Wang M."/>
            <person name="Skinner E."/>
            <person name="Han Y."/>
            <person name="Muzny D.M."/>
            <person name="Worley K.C."/>
            <person name="Gibbs R.A."/>
        </authorList>
    </citation>
    <scope>NUCLEOTIDE SEQUENCE</scope>
</reference>
<dbReference type="OMA" id="HTEYEHR"/>
<feature type="domain" description="FAD dependent oxidoreductase" evidence="6">
    <location>
        <begin position="16"/>
        <end position="370"/>
    </location>
</feature>
<evidence type="ECO:0000256" key="5">
    <source>
        <dbReference type="ARBA" id="ARBA00023002"/>
    </source>
</evidence>
<dbReference type="PANTHER" id="PTHR10961:SF46">
    <property type="entry name" value="PEROXISOMAL SARCOSINE OXIDASE"/>
    <property type="match status" value="1"/>
</dbReference>
<dbReference type="GeneID" id="575397"/>
<comment type="similarity">
    <text evidence="2">Belongs to the MSOX/MTOX family.</text>
</comment>
<protein>
    <recommendedName>
        <fullName evidence="6">FAD dependent oxidoreductase domain-containing protein</fullName>
    </recommendedName>
</protein>
<dbReference type="OrthoDB" id="424974at2759"/>
<evidence type="ECO:0000259" key="6">
    <source>
        <dbReference type="Pfam" id="PF01266"/>
    </source>
</evidence>
<dbReference type="GO" id="GO:0050031">
    <property type="term" value="F:L-pipecolate oxidase activity"/>
    <property type="evidence" value="ECO:0000318"/>
    <property type="project" value="GO_Central"/>
</dbReference>
<dbReference type="KEGG" id="spu:575397"/>
<dbReference type="GO" id="GO:0008115">
    <property type="term" value="F:sarcosine oxidase activity"/>
    <property type="evidence" value="ECO:0000318"/>
    <property type="project" value="GO_Central"/>
</dbReference>
<dbReference type="EnsemblMetazoa" id="XM_011683878">
    <property type="protein sequence ID" value="XP_011682180"/>
    <property type="gene ID" value="LOC575397"/>
</dbReference>
<keyword evidence="4" id="KW-0274">FAD</keyword>
<sequence>MDDEAKLKEEGVDVFDVVLIGAGIEGSAAAYYSARDGRRVLLIEQFSLPHTRGSSHGGNRVSCFAQSDKPYQKLIEEAYPLWEELEKETNTEILRKVGMLLISPDGWEDGYPHHILQSMMKSGSGLERIPTEEAKIRFPNFKPCTGTELYLYKNAGYIRANKALQAFQGEFVKHGGVLHDEEKMLEIIPGTMVTVKTNRSEYRTQSVILAPGSWASTLLKQLGLNILLQVFRAYHIFWKERVPGMYRDFPVYNDISNEGLRASGSPSHEYHGLMKISKWNPSPIDGPDFRDRSGEPRELDLNKKYVREHFPGLDADNGPAIKEACLVTNTPDAGFILDVHPSYSNIVIACGFSGRGFEFAPIIGRIMTQLAEGTKPQLDITAFKMNRFDRQ</sequence>
<dbReference type="InterPro" id="IPR006076">
    <property type="entry name" value="FAD-dep_OxRdtase"/>
</dbReference>
<dbReference type="Pfam" id="PF01266">
    <property type="entry name" value="DAO"/>
    <property type="match status" value="1"/>
</dbReference>
<comment type="cofactor">
    <cofactor evidence="1">
        <name>FAD</name>
        <dbReference type="ChEBI" id="CHEBI:57692"/>
    </cofactor>
</comment>
<name>A0A7M7HJP4_STRPU</name>
<dbReference type="Gene3D" id="3.50.50.60">
    <property type="entry name" value="FAD/NAD(P)-binding domain"/>
    <property type="match status" value="1"/>
</dbReference>
<keyword evidence="5" id="KW-0560">Oxidoreductase</keyword>
<dbReference type="Gene3D" id="3.30.9.10">
    <property type="entry name" value="D-Amino Acid Oxidase, subunit A, domain 2"/>
    <property type="match status" value="1"/>
</dbReference>
<reference evidence="7" key="2">
    <citation type="submission" date="2021-01" db="UniProtKB">
        <authorList>
            <consortium name="EnsemblMetazoa"/>
        </authorList>
    </citation>
    <scope>IDENTIFICATION</scope>
</reference>
<keyword evidence="3" id="KW-0285">Flavoprotein</keyword>
<dbReference type="InterPro" id="IPR036188">
    <property type="entry name" value="FAD/NAD-bd_sf"/>
</dbReference>
<evidence type="ECO:0000256" key="1">
    <source>
        <dbReference type="ARBA" id="ARBA00001974"/>
    </source>
</evidence>
<keyword evidence="8" id="KW-1185">Reference proteome</keyword>
<evidence type="ECO:0000256" key="3">
    <source>
        <dbReference type="ARBA" id="ARBA00022630"/>
    </source>
</evidence>
<organism evidence="7 8">
    <name type="scientific">Strongylocentrotus purpuratus</name>
    <name type="common">Purple sea urchin</name>
    <dbReference type="NCBI Taxonomy" id="7668"/>
    <lineage>
        <taxon>Eukaryota</taxon>
        <taxon>Metazoa</taxon>
        <taxon>Echinodermata</taxon>
        <taxon>Eleutherozoa</taxon>
        <taxon>Echinozoa</taxon>
        <taxon>Echinoidea</taxon>
        <taxon>Euechinoidea</taxon>
        <taxon>Echinacea</taxon>
        <taxon>Camarodonta</taxon>
        <taxon>Echinidea</taxon>
        <taxon>Strongylocentrotidae</taxon>
        <taxon>Strongylocentrotus</taxon>
    </lineage>
</organism>
<dbReference type="RefSeq" id="XP_011682180.2">
    <property type="nucleotide sequence ID" value="XM_011683878.2"/>
</dbReference>
<evidence type="ECO:0000256" key="2">
    <source>
        <dbReference type="ARBA" id="ARBA00010989"/>
    </source>
</evidence>
<dbReference type="GO" id="GO:0005777">
    <property type="term" value="C:peroxisome"/>
    <property type="evidence" value="ECO:0000318"/>
    <property type="project" value="GO_Central"/>
</dbReference>
<evidence type="ECO:0000256" key="4">
    <source>
        <dbReference type="ARBA" id="ARBA00022827"/>
    </source>
</evidence>